<accession>A0AAU8ATF5</accession>
<feature type="region of interest" description="Disordered" evidence="1">
    <location>
        <begin position="1"/>
        <end position="32"/>
    </location>
</feature>
<keyword evidence="2" id="KW-0614">Plasmid</keyword>
<dbReference type="RefSeq" id="WP_353476523.1">
    <property type="nucleotide sequence ID" value="NZ_CP123388.1"/>
</dbReference>
<dbReference type="EMBL" id="CP123388">
    <property type="protein sequence ID" value="XCC97634.1"/>
    <property type="molecule type" value="Genomic_DNA"/>
</dbReference>
<feature type="compositionally biased region" description="Polar residues" evidence="1">
    <location>
        <begin position="1"/>
        <end position="14"/>
    </location>
</feature>
<gene>
    <name evidence="2" type="ORF">PVT71_26750</name>
</gene>
<organism evidence="2">
    <name type="scientific">Alloyangia sp. H15</name>
    <dbReference type="NCBI Taxonomy" id="3029062"/>
    <lineage>
        <taxon>Bacteria</taxon>
        <taxon>Pseudomonadati</taxon>
        <taxon>Pseudomonadota</taxon>
        <taxon>Alphaproteobacteria</taxon>
        <taxon>Rhodobacterales</taxon>
        <taxon>Roseobacteraceae</taxon>
        <taxon>Alloyangia</taxon>
    </lineage>
</organism>
<name>A0AAU8ATF5_9RHOB</name>
<sequence>MTGLASVSQATPSRDTIAPIQRISTSAGRSTRPPVTIPNAYCTAFDVSPIVQPICCRPAASLFATQAP</sequence>
<evidence type="ECO:0000256" key="1">
    <source>
        <dbReference type="SAM" id="MobiDB-lite"/>
    </source>
</evidence>
<protein>
    <submittedName>
        <fullName evidence="2">Uncharacterized protein</fullName>
    </submittedName>
</protein>
<geneLocation type="plasmid" evidence="2">
    <name>unnamed3</name>
</geneLocation>
<dbReference type="AlphaFoldDB" id="A0AAU8ATF5"/>
<evidence type="ECO:0000313" key="2">
    <source>
        <dbReference type="EMBL" id="XCC97634.1"/>
    </source>
</evidence>
<reference evidence="2" key="1">
    <citation type="submission" date="2023-02" db="EMBL/GenBank/DDBJ databases">
        <title>Description and genomic characterization of Salipiger bruguierae sp. nov., isolated from the sediment of mangrove plant Bruguiera sexangula.</title>
        <authorList>
            <person name="Long M."/>
        </authorList>
    </citation>
    <scope>NUCLEOTIDE SEQUENCE</scope>
    <source>
        <strain evidence="2">H15</strain>
        <plasmid evidence="2">unnamed3</plasmid>
    </source>
</reference>
<proteinExistence type="predicted"/>